<feature type="transmembrane region" description="Helical" evidence="6">
    <location>
        <begin position="695"/>
        <end position="718"/>
    </location>
</feature>
<keyword evidence="4 6" id="KW-1133">Transmembrane helix</keyword>
<feature type="domain" description="MacB-like periplasmic core" evidence="8">
    <location>
        <begin position="22"/>
        <end position="243"/>
    </location>
</feature>
<dbReference type="GO" id="GO:0005886">
    <property type="term" value="C:plasma membrane"/>
    <property type="evidence" value="ECO:0007669"/>
    <property type="project" value="UniProtKB-SubCell"/>
</dbReference>
<proteinExistence type="predicted"/>
<protein>
    <submittedName>
        <fullName evidence="9">ABC transporter permease</fullName>
    </submittedName>
</protein>
<sequence length="766" mass="85322">MRHFYYTLQTLLRGRGSNVIKVITLALGLLMSVFLFARIAFELSFDNFYHEPENLYIVKTGWLQEGVLKGGEGYNTIQVIPATIADEFPDEVESATTSCSLFGGNYHLGERKFNFTTVMADTLYFVTLGLKVLEGNPQELGNPDVIFLSRTAARTIFGSESPLGKTLNYQMGGAGIPMLVKGIYDDVPLNTELYSRPEAIVSFPSIERHTQWRLGWNSGGNYDGYLRLRTPADADILNERLSAAIARHIPENSGLELKVSIEPMRSIHLSKPNVRKMIWIMALLGAVLLFTTALNYVLVSVASLTQRAKAIGVHKCSGASGRSILSMFLTETAVVIMLALFFIGLLVYVFHEKMEELASIPLGVLFAWQNLWAPLSVVVLLFLLGGCLPGTLFSRIPVTQVFQRYTSGRHGWKRILLFVQFGGAAFILGMMLVVLMQYNYVTGRDRGFRPERVAYVYQRLENPDNLRSVLAGLPYVESVASASATMLGFYAPYMITDNQGNRLFSPRSSAFDEDYLDFMGMKLAAGQRLSGSGQLLVNRTFVEKMKWEGTGVGERVNDFGTVVGVLATFSFPLAPDDRNPVMITWAEGTAGHVHVRLKEPFDDNLIRLNEEMRRAYPQDELLFRSMEGEMLSYSESVRAFRDVTLLASITILFIILMGLVGYVNDEIRLRSKEIAIRKVNGAEVSGVLRLLSRDVLWLAVPAVVIGTIGAFKAGEVWISQFNDTVHLSVAWYIVVALCLILFIVSCVIIKAWSIANENPVQSIKSE</sequence>
<evidence type="ECO:0000256" key="1">
    <source>
        <dbReference type="ARBA" id="ARBA00004651"/>
    </source>
</evidence>
<feature type="transmembrane region" description="Helical" evidence="6">
    <location>
        <begin position="277"/>
        <end position="304"/>
    </location>
</feature>
<feature type="transmembrane region" description="Helical" evidence="6">
    <location>
        <begin position="730"/>
        <end position="752"/>
    </location>
</feature>
<dbReference type="GO" id="GO:0022857">
    <property type="term" value="F:transmembrane transporter activity"/>
    <property type="evidence" value="ECO:0007669"/>
    <property type="project" value="TreeGrafter"/>
</dbReference>
<keyword evidence="3 6" id="KW-0812">Transmembrane</keyword>
<organism evidence="9 10">
    <name type="scientific">Bacteroides oleiciplenus</name>
    <dbReference type="NCBI Taxonomy" id="626931"/>
    <lineage>
        <taxon>Bacteria</taxon>
        <taxon>Pseudomonadati</taxon>
        <taxon>Bacteroidota</taxon>
        <taxon>Bacteroidia</taxon>
        <taxon>Bacteroidales</taxon>
        <taxon>Bacteroidaceae</taxon>
        <taxon>Bacteroides</taxon>
    </lineage>
</organism>
<evidence type="ECO:0000256" key="4">
    <source>
        <dbReference type="ARBA" id="ARBA00022989"/>
    </source>
</evidence>
<dbReference type="PANTHER" id="PTHR30572:SF18">
    <property type="entry name" value="ABC-TYPE MACROLIDE FAMILY EXPORT SYSTEM PERMEASE COMPONENT 2"/>
    <property type="match status" value="1"/>
</dbReference>
<evidence type="ECO:0000259" key="7">
    <source>
        <dbReference type="Pfam" id="PF02687"/>
    </source>
</evidence>
<evidence type="ECO:0000313" key="10">
    <source>
        <dbReference type="Proteomes" id="UP000260983"/>
    </source>
</evidence>
<dbReference type="InterPro" id="IPR003838">
    <property type="entry name" value="ABC3_permease_C"/>
</dbReference>
<evidence type="ECO:0000256" key="6">
    <source>
        <dbReference type="SAM" id="Phobius"/>
    </source>
</evidence>
<feature type="domain" description="ABC3 transporter permease C-terminal" evidence="7">
    <location>
        <begin position="646"/>
        <end position="759"/>
    </location>
</feature>
<dbReference type="EMBL" id="QSUL01000004">
    <property type="protein sequence ID" value="RGN37156.1"/>
    <property type="molecule type" value="Genomic_DNA"/>
</dbReference>
<evidence type="ECO:0000256" key="2">
    <source>
        <dbReference type="ARBA" id="ARBA00022475"/>
    </source>
</evidence>
<comment type="subcellular location">
    <subcellularLocation>
        <location evidence="1">Cell membrane</location>
        <topology evidence="1">Multi-pass membrane protein</topology>
    </subcellularLocation>
</comment>
<dbReference type="AlphaFoldDB" id="A0A3E5BHW0"/>
<dbReference type="PANTHER" id="PTHR30572">
    <property type="entry name" value="MEMBRANE COMPONENT OF TRANSPORTER-RELATED"/>
    <property type="match status" value="1"/>
</dbReference>
<comment type="caution">
    <text evidence="9">The sequence shown here is derived from an EMBL/GenBank/DDBJ whole genome shotgun (WGS) entry which is preliminary data.</text>
</comment>
<dbReference type="Proteomes" id="UP000260983">
    <property type="component" value="Unassembled WGS sequence"/>
</dbReference>
<feature type="transmembrane region" description="Helical" evidence="6">
    <location>
        <begin position="20"/>
        <end position="41"/>
    </location>
</feature>
<feature type="domain" description="ABC3 transporter permease C-terminal" evidence="7">
    <location>
        <begin position="284"/>
        <end position="397"/>
    </location>
</feature>
<accession>A0A3E5BHW0</accession>
<feature type="transmembrane region" description="Helical" evidence="6">
    <location>
        <begin position="325"/>
        <end position="351"/>
    </location>
</feature>
<evidence type="ECO:0000259" key="8">
    <source>
        <dbReference type="Pfam" id="PF12704"/>
    </source>
</evidence>
<dbReference type="InterPro" id="IPR050250">
    <property type="entry name" value="Macrolide_Exporter_MacB"/>
</dbReference>
<keyword evidence="5 6" id="KW-0472">Membrane</keyword>
<name>A0A3E5BHW0_9BACE</name>
<dbReference type="Pfam" id="PF02687">
    <property type="entry name" value="FtsX"/>
    <property type="match status" value="2"/>
</dbReference>
<reference evidence="9 10" key="1">
    <citation type="submission" date="2018-08" db="EMBL/GenBank/DDBJ databases">
        <title>A genome reference for cultivated species of the human gut microbiota.</title>
        <authorList>
            <person name="Zou Y."/>
            <person name="Xue W."/>
            <person name="Luo G."/>
        </authorList>
    </citation>
    <scope>NUCLEOTIDE SEQUENCE [LARGE SCALE GENOMIC DNA]</scope>
    <source>
        <strain evidence="9 10">OM05-15BH</strain>
    </source>
</reference>
<dbReference type="InterPro" id="IPR025857">
    <property type="entry name" value="MacB_PCD"/>
</dbReference>
<evidence type="ECO:0000313" key="9">
    <source>
        <dbReference type="EMBL" id="RGN37156.1"/>
    </source>
</evidence>
<feature type="transmembrane region" description="Helical" evidence="6">
    <location>
        <begin position="415"/>
        <end position="436"/>
    </location>
</feature>
<feature type="transmembrane region" description="Helical" evidence="6">
    <location>
        <begin position="371"/>
        <end position="394"/>
    </location>
</feature>
<dbReference type="Pfam" id="PF12704">
    <property type="entry name" value="MacB_PCD"/>
    <property type="match status" value="1"/>
</dbReference>
<keyword evidence="2" id="KW-1003">Cell membrane</keyword>
<dbReference type="RefSeq" id="WP_117723723.1">
    <property type="nucleotide sequence ID" value="NZ_QSUL01000004.1"/>
</dbReference>
<gene>
    <name evidence="9" type="ORF">DXB65_06480</name>
</gene>
<evidence type="ECO:0000256" key="3">
    <source>
        <dbReference type="ARBA" id="ARBA00022692"/>
    </source>
</evidence>
<feature type="transmembrane region" description="Helical" evidence="6">
    <location>
        <begin position="643"/>
        <end position="663"/>
    </location>
</feature>
<evidence type="ECO:0000256" key="5">
    <source>
        <dbReference type="ARBA" id="ARBA00023136"/>
    </source>
</evidence>